<comment type="caution">
    <text evidence="2">The sequence shown here is derived from an EMBL/GenBank/DDBJ whole genome shotgun (WGS) entry which is preliminary data.</text>
</comment>
<gene>
    <name evidence="2" type="ORF">KC19_5G149600</name>
</gene>
<keyword evidence="3" id="KW-1185">Reference proteome</keyword>
<reference evidence="2" key="1">
    <citation type="submission" date="2020-06" db="EMBL/GenBank/DDBJ databases">
        <title>WGS assembly of Ceratodon purpureus strain R40.</title>
        <authorList>
            <person name="Carey S.B."/>
            <person name="Jenkins J."/>
            <person name="Shu S."/>
            <person name="Lovell J.T."/>
            <person name="Sreedasyam A."/>
            <person name="Maumus F."/>
            <person name="Tiley G.P."/>
            <person name="Fernandez-Pozo N."/>
            <person name="Barry K."/>
            <person name="Chen C."/>
            <person name="Wang M."/>
            <person name="Lipzen A."/>
            <person name="Daum C."/>
            <person name="Saski C.A."/>
            <person name="Payton A.C."/>
            <person name="Mcbreen J.C."/>
            <person name="Conrad R.E."/>
            <person name="Kollar L.M."/>
            <person name="Olsson S."/>
            <person name="Huttunen S."/>
            <person name="Landis J.B."/>
            <person name="Wickett N.J."/>
            <person name="Johnson M.G."/>
            <person name="Rensing S.A."/>
            <person name="Grimwood J."/>
            <person name="Schmutz J."/>
            <person name="Mcdaniel S.F."/>
        </authorList>
    </citation>
    <scope>NUCLEOTIDE SEQUENCE</scope>
    <source>
        <strain evidence="2">R40</strain>
    </source>
</reference>
<sequence length="123" mass="14873">MNIKRKDLIGTTTELQKVQQEVQSLRSDLKAKDEERKALQKNYEAQCQQLQTKIYKLQMEEKQKCEDIVFKTKDNLECQLQRQAQQHQKYVQKLREQFRMQWEEHTKNTSFNSRRGMEGMCKS</sequence>
<evidence type="ECO:0000313" key="3">
    <source>
        <dbReference type="Proteomes" id="UP000822688"/>
    </source>
</evidence>
<feature type="coiled-coil region" evidence="1">
    <location>
        <begin position="8"/>
        <end position="93"/>
    </location>
</feature>
<keyword evidence="1" id="KW-0175">Coiled coil</keyword>
<accession>A0A8T0I2V3</accession>
<evidence type="ECO:0000313" key="2">
    <source>
        <dbReference type="EMBL" id="KAG0577347.1"/>
    </source>
</evidence>
<organism evidence="2 3">
    <name type="scientific">Ceratodon purpureus</name>
    <name type="common">Fire moss</name>
    <name type="synonym">Dicranum purpureum</name>
    <dbReference type="NCBI Taxonomy" id="3225"/>
    <lineage>
        <taxon>Eukaryota</taxon>
        <taxon>Viridiplantae</taxon>
        <taxon>Streptophyta</taxon>
        <taxon>Embryophyta</taxon>
        <taxon>Bryophyta</taxon>
        <taxon>Bryophytina</taxon>
        <taxon>Bryopsida</taxon>
        <taxon>Dicranidae</taxon>
        <taxon>Pseudoditrichales</taxon>
        <taxon>Ditrichaceae</taxon>
        <taxon>Ceratodon</taxon>
    </lineage>
</organism>
<protein>
    <submittedName>
        <fullName evidence="2">Uncharacterized protein</fullName>
    </submittedName>
</protein>
<proteinExistence type="predicted"/>
<dbReference type="EMBL" id="CM026425">
    <property type="protein sequence ID" value="KAG0577347.1"/>
    <property type="molecule type" value="Genomic_DNA"/>
</dbReference>
<dbReference type="AlphaFoldDB" id="A0A8T0I2V3"/>
<name>A0A8T0I2V3_CERPU</name>
<evidence type="ECO:0000256" key="1">
    <source>
        <dbReference type="SAM" id="Coils"/>
    </source>
</evidence>
<dbReference type="Proteomes" id="UP000822688">
    <property type="component" value="Chromosome 5"/>
</dbReference>